<evidence type="ECO:0000313" key="6">
    <source>
        <dbReference type="EMBL" id="AWB24500.1"/>
    </source>
</evidence>
<accession>A0A2R4WSI4</accession>
<name>A0A2R4WSI4_9HYPH</name>
<feature type="modified residue" description="4-aspartylphosphate" evidence="4">
    <location>
        <position position="63"/>
    </location>
</feature>
<sequence length="139" mass="14916">MPAPTGPVLVVDDDEAVRRSLKFSLELEGYDVRLYEDAAQLLGEAGLPGEAAGLPRTGCLIVDYRMPGMDGLALVDILRARRIGLPAILVTGRLTEDLRQRATRAGFRQVVEKPFQDGSLLAGIHDALAASAAHLRDSP</sequence>
<evidence type="ECO:0000256" key="1">
    <source>
        <dbReference type="ARBA" id="ARBA00022553"/>
    </source>
</evidence>
<dbReference type="SUPFAM" id="SSF52172">
    <property type="entry name" value="CheY-like"/>
    <property type="match status" value="1"/>
</dbReference>
<gene>
    <name evidence="6" type="ORF">DA075_29575</name>
</gene>
<dbReference type="Proteomes" id="UP000244755">
    <property type="component" value="Chromosome 1"/>
</dbReference>
<dbReference type="PROSITE" id="PS50110">
    <property type="entry name" value="RESPONSE_REGULATORY"/>
    <property type="match status" value="1"/>
</dbReference>
<dbReference type="Pfam" id="PF00072">
    <property type="entry name" value="Response_reg"/>
    <property type="match status" value="1"/>
</dbReference>
<dbReference type="PANTHER" id="PTHR44591:SF3">
    <property type="entry name" value="RESPONSE REGULATORY DOMAIN-CONTAINING PROTEIN"/>
    <property type="match status" value="1"/>
</dbReference>
<dbReference type="GO" id="GO:0000160">
    <property type="term" value="P:phosphorelay signal transduction system"/>
    <property type="evidence" value="ECO:0007669"/>
    <property type="project" value="InterPro"/>
</dbReference>
<keyword evidence="3" id="KW-0804">Transcription</keyword>
<dbReference type="PANTHER" id="PTHR44591">
    <property type="entry name" value="STRESS RESPONSE REGULATOR PROTEIN 1"/>
    <property type="match status" value="1"/>
</dbReference>
<feature type="domain" description="Response regulatory" evidence="5">
    <location>
        <begin position="7"/>
        <end position="128"/>
    </location>
</feature>
<evidence type="ECO:0000256" key="2">
    <source>
        <dbReference type="ARBA" id="ARBA00023015"/>
    </source>
</evidence>
<proteinExistence type="predicted"/>
<protein>
    <submittedName>
        <fullName evidence="6">Response regulator</fullName>
    </submittedName>
</protein>
<dbReference type="InterPro" id="IPR001789">
    <property type="entry name" value="Sig_transdc_resp-reg_receiver"/>
</dbReference>
<evidence type="ECO:0000259" key="5">
    <source>
        <dbReference type="PROSITE" id="PS50110"/>
    </source>
</evidence>
<dbReference type="RefSeq" id="WP_099956228.1">
    <property type="nucleotide sequence ID" value="NZ_CP028843.1"/>
</dbReference>
<dbReference type="AlphaFoldDB" id="A0A2R4WSI4"/>
<dbReference type="SMART" id="SM00448">
    <property type="entry name" value="REC"/>
    <property type="match status" value="1"/>
</dbReference>
<evidence type="ECO:0000256" key="4">
    <source>
        <dbReference type="PROSITE-ProRule" id="PRU00169"/>
    </source>
</evidence>
<dbReference type="EMBL" id="CP028843">
    <property type="protein sequence ID" value="AWB24500.1"/>
    <property type="molecule type" value="Genomic_DNA"/>
</dbReference>
<dbReference type="InterPro" id="IPR050595">
    <property type="entry name" value="Bact_response_regulator"/>
</dbReference>
<evidence type="ECO:0000313" key="7">
    <source>
        <dbReference type="Proteomes" id="UP000244755"/>
    </source>
</evidence>
<keyword evidence="1 4" id="KW-0597">Phosphoprotein</keyword>
<evidence type="ECO:0000256" key="3">
    <source>
        <dbReference type="ARBA" id="ARBA00023163"/>
    </source>
</evidence>
<dbReference type="Gene3D" id="3.40.50.2300">
    <property type="match status" value="1"/>
</dbReference>
<keyword evidence="2" id="KW-0805">Transcription regulation</keyword>
<keyword evidence="7" id="KW-1185">Reference proteome</keyword>
<dbReference type="InterPro" id="IPR011006">
    <property type="entry name" value="CheY-like_superfamily"/>
</dbReference>
<organism evidence="6 7">
    <name type="scientific">Methylobacterium currus</name>
    <dbReference type="NCBI Taxonomy" id="2051553"/>
    <lineage>
        <taxon>Bacteria</taxon>
        <taxon>Pseudomonadati</taxon>
        <taxon>Pseudomonadota</taxon>
        <taxon>Alphaproteobacteria</taxon>
        <taxon>Hyphomicrobiales</taxon>
        <taxon>Methylobacteriaceae</taxon>
        <taxon>Methylobacterium</taxon>
    </lineage>
</organism>
<dbReference type="OrthoDB" id="9782655at2"/>
<reference evidence="6 7" key="1">
    <citation type="submission" date="2018-04" db="EMBL/GenBank/DDBJ databases">
        <title>Methylobacterium sp. PR1016A genome.</title>
        <authorList>
            <person name="Park W."/>
        </authorList>
    </citation>
    <scope>NUCLEOTIDE SEQUENCE [LARGE SCALE GENOMIC DNA]</scope>
    <source>
        <strain evidence="6 7">PR1016A</strain>
    </source>
</reference>
<dbReference type="KEGG" id="mee:DA075_29575"/>